<evidence type="ECO:0000256" key="3">
    <source>
        <dbReference type="ARBA" id="ARBA00004866"/>
    </source>
</evidence>
<dbReference type="EC" id="1.14.15.7" evidence="5"/>
<evidence type="ECO:0000256" key="9">
    <source>
        <dbReference type="ARBA" id="ARBA00023002"/>
    </source>
</evidence>
<dbReference type="Proteomes" id="UP000669133">
    <property type="component" value="Unassembled WGS sequence"/>
</dbReference>
<dbReference type="PANTHER" id="PTHR43756">
    <property type="entry name" value="CHOLINE MONOOXYGENASE, CHLOROPLASTIC"/>
    <property type="match status" value="1"/>
</dbReference>
<comment type="function">
    <text evidence="2">Catalyzes the first step of the osmoprotectant glycine betaine synthesis.</text>
</comment>
<dbReference type="SUPFAM" id="SSF50022">
    <property type="entry name" value="ISP domain"/>
    <property type="match status" value="1"/>
</dbReference>
<dbReference type="GO" id="GO:0019285">
    <property type="term" value="P:glycine betaine biosynthetic process from choline"/>
    <property type="evidence" value="ECO:0007669"/>
    <property type="project" value="UniProtKB-UniPathway"/>
</dbReference>
<dbReference type="UniPathway" id="UPA00529">
    <property type="reaction ID" value="UER00430"/>
</dbReference>
<dbReference type="CDD" id="cd03469">
    <property type="entry name" value="Rieske_RO_Alpha_N"/>
    <property type="match status" value="1"/>
</dbReference>
<evidence type="ECO:0000256" key="6">
    <source>
        <dbReference type="ARBA" id="ARBA00014931"/>
    </source>
</evidence>
<organism evidence="15 16">
    <name type="scientific">Candida metapsilosis</name>
    <dbReference type="NCBI Taxonomy" id="273372"/>
    <lineage>
        <taxon>Eukaryota</taxon>
        <taxon>Fungi</taxon>
        <taxon>Dikarya</taxon>
        <taxon>Ascomycota</taxon>
        <taxon>Saccharomycotina</taxon>
        <taxon>Pichiomycetes</taxon>
        <taxon>Debaryomycetaceae</taxon>
        <taxon>Candida/Lodderomyces clade</taxon>
        <taxon>Candida</taxon>
    </lineage>
</organism>
<evidence type="ECO:0000259" key="14">
    <source>
        <dbReference type="PROSITE" id="PS51296"/>
    </source>
</evidence>
<keyword evidence="11" id="KW-0411">Iron-sulfur</keyword>
<comment type="pathway">
    <text evidence="3">Amine and polyamine biosynthesis; betaine biosynthesis via choline pathway; betaine aldehyde from choline (monooxygenase route): step 1/1.</text>
</comment>
<gene>
    <name evidence="15" type="ORF">I9W82_003472</name>
</gene>
<comment type="catalytic activity">
    <reaction evidence="12">
        <text>choline + 2 reduced [2Fe-2S]-[ferredoxin] + O2 + 2 H(+) = betaine aldehyde hydrate + 2 oxidized [2Fe-2S]-[ferredoxin] + H2O</text>
        <dbReference type="Rhea" id="RHEA:17769"/>
        <dbReference type="Rhea" id="RHEA-COMP:10000"/>
        <dbReference type="Rhea" id="RHEA-COMP:10001"/>
        <dbReference type="ChEBI" id="CHEBI:15354"/>
        <dbReference type="ChEBI" id="CHEBI:15377"/>
        <dbReference type="ChEBI" id="CHEBI:15378"/>
        <dbReference type="ChEBI" id="CHEBI:15379"/>
        <dbReference type="ChEBI" id="CHEBI:15870"/>
        <dbReference type="ChEBI" id="CHEBI:33737"/>
        <dbReference type="ChEBI" id="CHEBI:33738"/>
        <dbReference type="EC" id="1.14.15.7"/>
    </reaction>
</comment>
<dbReference type="GO" id="GO:0019133">
    <property type="term" value="F:choline monooxygenase activity"/>
    <property type="evidence" value="ECO:0007669"/>
    <property type="project" value="UniProtKB-EC"/>
</dbReference>
<evidence type="ECO:0000256" key="10">
    <source>
        <dbReference type="ARBA" id="ARBA00023004"/>
    </source>
</evidence>
<dbReference type="Gene3D" id="2.102.10.10">
    <property type="entry name" value="Rieske [2Fe-2S] iron-sulphur domain"/>
    <property type="match status" value="1"/>
</dbReference>
<name>A0A8H7ZEK0_9ASCO</name>
<keyword evidence="8" id="KW-0479">Metal-binding</keyword>
<dbReference type="SUPFAM" id="SSF55961">
    <property type="entry name" value="Bet v1-like"/>
    <property type="match status" value="1"/>
</dbReference>
<dbReference type="GO" id="GO:0051537">
    <property type="term" value="F:2 iron, 2 sulfur cluster binding"/>
    <property type="evidence" value="ECO:0007669"/>
    <property type="project" value="UniProtKB-KW"/>
</dbReference>
<evidence type="ECO:0000313" key="16">
    <source>
        <dbReference type="Proteomes" id="UP000669133"/>
    </source>
</evidence>
<accession>A0A8H7ZEK0</accession>
<dbReference type="Pfam" id="PF00848">
    <property type="entry name" value="Ring_hydroxyl_A"/>
    <property type="match status" value="1"/>
</dbReference>
<comment type="cofactor">
    <cofactor evidence="1">
        <name>Fe cation</name>
        <dbReference type="ChEBI" id="CHEBI:24875"/>
    </cofactor>
</comment>
<dbReference type="InterPro" id="IPR017941">
    <property type="entry name" value="Rieske_2Fe-2S"/>
</dbReference>
<dbReference type="PROSITE" id="PS51296">
    <property type="entry name" value="RIESKE"/>
    <property type="match status" value="1"/>
</dbReference>
<dbReference type="GO" id="GO:0005506">
    <property type="term" value="F:iron ion binding"/>
    <property type="evidence" value="ECO:0007669"/>
    <property type="project" value="InterPro"/>
</dbReference>
<evidence type="ECO:0000256" key="1">
    <source>
        <dbReference type="ARBA" id="ARBA00001962"/>
    </source>
</evidence>
<protein>
    <recommendedName>
        <fullName evidence="6">Choline monooxygenase, chloroplastic</fullName>
        <ecNumber evidence="5">1.14.15.7</ecNumber>
    </recommendedName>
</protein>
<evidence type="ECO:0000256" key="5">
    <source>
        <dbReference type="ARBA" id="ARBA00012763"/>
    </source>
</evidence>
<feature type="compositionally biased region" description="Low complexity" evidence="13">
    <location>
        <begin position="284"/>
        <end position="295"/>
    </location>
</feature>
<dbReference type="AlphaFoldDB" id="A0A8H7ZEK0"/>
<comment type="caution">
    <text evidence="15">The sequence shown here is derived from an EMBL/GenBank/DDBJ whole genome shotgun (WGS) entry which is preliminary data.</text>
</comment>
<keyword evidence="9" id="KW-0560">Oxidoreductase</keyword>
<feature type="domain" description="Rieske" evidence="14">
    <location>
        <begin position="62"/>
        <end position="170"/>
    </location>
</feature>
<dbReference type="InterPro" id="IPR036922">
    <property type="entry name" value="Rieske_2Fe-2S_sf"/>
</dbReference>
<dbReference type="CDD" id="cd00680">
    <property type="entry name" value="RHO_alpha_C"/>
    <property type="match status" value="1"/>
</dbReference>
<reference evidence="15 16" key="1">
    <citation type="submission" date="2020-12" db="EMBL/GenBank/DDBJ databases">
        <title>Effect of drift, selection, and recombination on the evolution of hybrid genomes in Candida yeast pathogens.</title>
        <authorList>
            <person name="Mixao V."/>
            <person name="Ksiezopolska E."/>
            <person name="Saus E."/>
            <person name="Boekhout T."/>
            <person name="Gacser A."/>
            <person name="Gabaldon T."/>
        </authorList>
    </citation>
    <scope>NUCLEOTIDE SEQUENCE [LARGE SCALE GENOMIC DNA]</scope>
    <source>
        <strain evidence="15 16">BP57</strain>
    </source>
</reference>
<keyword evidence="10" id="KW-0408">Iron</keyword>
<keyword evidence="7" id="KW-0001">2Fe-2S</keyword>
<dbReference type="InterPro" id="IPR001663">
    <property type="entry name" value="Rng_hydr_dOase-A"/>
</dbReference>
<dbReference type="InterPro" id="IPR015879">
    <property type="entry name" value="Ring_hydroxy_dOase_asu_C_dom"/>
</dbReference>
<evidence type="ECO:0000313" key="15">
    <source>
        <dbReference type="EMBL" id="KAG5418754.1"/>
    </source>
</evidence>
<dbReference type="PANTHER" id="PTHR43756:SF5">
    <property type="entry name" value="CHOLINE MONOOXYGENASE, CHLOROPLASTIC"/>
    <property type="match status" value="1"/>
</dbReference>
<feature type="region of interest" description="Disordered" evidence="13">
    <location>
        <begin position="278"/>
        <end position="310"/>
    </location>
</feature>
<dbReference type="Pfam" id="PF00355">
    <property type="entry name" value="Rieske"/>
    <property type="match status" value="1"/>
</dbReference>
<evidence type="ECO:0000256" key="2">
    <source>
        <dbReference type="ARBA" id="ARBA00002149"/>
    </source>
</evidence>
<feature type="region of interest" description="Disordered" evidence="13">
    <location>
        <begin position="1"/>
        <end position="31"/>
    </location>
</feature>
<evidence type="ECO:0000256" key="12">
    <source>
        <dbReference type="ARBA" id="ARBA00049097"/>
    </source>
</evidence>
<evidence type="ECO:0000256" key="13">
    <source>
        <dbReference type="SAM" id="MobiDB-lite"/>
    </source>
</evidence>
<dbReference type="Gene3D" id="3.90.380.10">
    <property type="entry name" value="Naphthalene 1,2-dioxygenase Alpha Subunit, Chain A, domain 1"/>
    <property type="match status" value="1"/>
</dbReference>
<evidence type="ECO:0000256" key="11">
    <source>
        <dbReference type="ARBA" id="ARBA00023014"/>
    </source>
</evidence>
<evidence type="ECO:0000256" key="8">
    <source>
        <dbReference type="ARBA" id="ARBA00022723"/>
    </source>
</evidence>
<evidence type="ECO:0000256" key="4">
    <source>
        <dbReference type="ARBA" id="ARBA00010848"/>
    </source>
</evidence>
<proteinExistence type="inferred from homology"/>
<dbReference type="RefSeq" id="XP_067547870.1">
    <property type="nucleotide sequence ID" value="XM_067692441.1"/>
</dbReference>
<comment type="similarity">
    <text evidence="4">Belongs to the choline monooxygenase family.</text>
</comment>
<keyword evidence="16" id="KW-1185">Reference proteome</keyword>
<sequence>MTPAQVATKPDYSAPQLDAETSKVDDTAQPPLLPGEHTLPASWWVNENIFNLEKRAIFHNSWLYCTHSSRFTKPGDYHSFQVAGIKFFIIKSRGDGGGGAHGSGESLKAFHNVCRHRAFPVVQKQSGSSTVLTCKYHGWSYNSQGKLSNAPQFVDQVEGFNKSENSLYPINIHTTQQGLVFINFNKDAEPFDDWFSGISTELQEFDFGDYEYHMSYELFGDFNWKTLMDGYQECYHCPVAHPGLNSAFKMETYKVVPKGRYCRHFATIVKEDEKQVVGEKQEEGSSSSWFGFGKKSSPKKEAAPAPTTQKKCNNKGGEFDGLWMYLFPNNGINCYSPAWYTIRVLPISATKTTLQYDIYTKKGIDEASKKEFVDFLQQVELEDFNLCQLTQENLNEGIYRSGFLHPQKENGVLYYQKLVRDAVVKHLELEKELGKRIDPAAIAGSSKNKDLDELEGICQSSDCGDKEFDW</sequence>
<evidence type="ECO:0000256" key="7">
    <source>
        <dbReference type="ARBA" id="ARBA00022714"/>
    </source>
</evidence>
<dbReference type="GeneID" id="93652101"/>
<dbReference type="OrthoDB" id="426882at2759"/>
<dbReference type="EMBL" id="JAEOAQ010000004">
    <property type="protein sequence ID" value="KAG5418754.1"/>
    <property type="molecule type" value="Genomic_DNA"/>
</dbReference>